<keyword evidence="2" id="KW-0276">Fatty acid metabolism</keyword>
<comment type="caution">
    <text evidence="6">The sequence shown here is derived from an EMBL/GenBank/DDBJ whole genome shotgun (WGS) entry which is preliminary data.</text>
</comment>
<dbReference type="SUPFAM" id="SSF56801">
    <property type="entry name" value="Acetyl-CoA synthetase-like"/>
    <property type="match status" value="1"/>
</dbReference>
<dbReference type="GO" id="GO:0016020">
    <property type="term" value="C:membrane"/>
    <property type="evidence" value="ECO:0007669"/>
    <property type="project" value="TreeGrafter"/>
</dbReference>
<dbReference type="AlphaFoldDB" id="A0A8X6H5K0"/>
<evidence type="ECO:0000256" key="3">
    <source>
        <dbReference type="ARBA" id="ARBA00026121"/>
    </source>
</evidence>
<dbReference type="GO" id="GO:0004467">
    <property type="term" value="F:long-chain fatty acid-CoA ligase activity"/>
    <property type="evidence" value="ECO:0007669"/>
    <property type="project" value="UniProtKB-EC"/>
</dbReference>
<dbReference type="InterPro" id="IPR042099">
    <property type="entry name" value="ANL_N_sf"/>
</dbReference>
<evidence type="ECO:0000256" key="1">
    <source>
        <dbReference type="ARBA" id="ARBA00022598"/>
    </source>
</evidence>
<protein>
    <recommendedName>
        <fullName evidence="3">long-chain-fatty-acid--CoA ligase</fullName>
        <ecNumber evidence="3">6.2.1.3</ecNumber>
    </recommendedName>
</protein>
<evidence type="ECO:0000256" key="2">
    <source>
        <dbReference type="ARBA" id="ARBA00022832"/>
    </source>
</evidence>
<dbReference type="InterPro" id="IPR020845">
    <property type="entry name" value="AMP-binding_CS"/>
</dbReference>
<sequence>MSNMSTEAEHGDRSTKESIEIPNSGGVRKSKFVKNGEMIRFIHGDTKTLWDVLQRGLKESGDGQCYGWRNDKSNYNWISYSQFIQRAENFGSGLVKIGLKPGQSSNVGIYSRNRIEWVVTQFGCCSQSMVVVPLYDTLGPDGCIFMIKQADIEVIICDQEDKARKLLHRKKEIPSLKNLIIMLKNLSEELIQLGRENDVKLHLFTDIEALGEKNPALQLLPKFSDVCLICYTSGTTGDPKGAVLAHQCLVSSICATSLVLGKDTITKEDTSLSYLPLAHIFEQAAQVLILLCGGSIGFLSGDITQLVDDMRVLQPTILASVPRILNKLYDKAQALFGSKMKKDVSSENSAIIENSMNDLSIFKPFLNILGGKLRLLLSGGAPISKNVFEFYTKALGCTVVEVYGQTEMGGPCCINKSKDKYLGGVGAPLPCCIMKVVDVPEMNYYSKNSTGEVCLKGYNLMKCYLKDPKRTAEAVDQEGWLHTGDIGMWLPNGILKIIDRKKNILKLSQGEYVAVEKIETIYALSSYASQIFVYGDSLRSFLVAIVIPEKEVVLPWCKENLKSDDWAEICKDSALKQIIFEDMIRIGKSSGLHSFEQVKDIHLHPESLTYEAGFITPTSKMKREVCKKYFAEEIRNMYINMKETL</sequence>
<evidence type="ECO:0000259" key="5">
    <source>
        <dbReference type="Pfam" id="PF00501"/>
    </source>
</evidence>
<feature type="region of interest" description="Disordered" evidence="4">
    <location>
        <begin position="1"/>
        <end position="23"/>
    </location>
</feature>
<accession>A0A8X6H5K0</accession>
<keyword evidence="1 6" id="KW-0436">Ligase</keyword>
<dbReference type="Gene3D" id="3.40.50.12780">
    <property type="entry name" value="N-terminal domain of ligase-like"/>
    <property type="match status" value="1"/>
</dbReference>
<dbReference type="OrthoDB" id="1700726at2759"/>
<dbReference type="EC" id="6.2.1.3" evidence="3"/>
<feature type="domain" description="AMP-dependent synthetase/ligase" evidence="5">
    <location>
        <begin position="73"/>
        <end position="465"/>
    </location>
</feature>
<organism evidence="6 7">
    <name type="scientific">Trichonephila clavata</name>
    <name type="common">Joro spider</name>
    <name type="synonym">Nephila clavata</name>
    <dbReference type="NCBI Taxonomy" id="2740835"/>
    <lineage>
        <taxon>Eukaryota</taxon>
        <taxon>Metazoa</taxon>
        <taxon>Ecdysozoa</taxon>
        <taxon>Arthropoda</taxon>
        <taxon>Chelicerata</taxon>
        <taxon>Arachnida</taxon>
        <taxon>Araneae</taxon>
        <taxon>Araneomorphae</taxon>
        <taxon>Entelegynae</taxon>
        <taxon>Araneoidea</taxon>
        <taxon>Nephilidae</taxon>
        <taxon>Trichonephila</taxon>
    </lineage>
</organism>
<keyword evidence="2" id="KW-0443">Lipid metabolism</keyword>
<name>A0A8X6H5K0_TRICU</name>
<dbReference type="EMBL" id="BMAO01020460">
    <property type="protein sequence ID" value="GFQ67517.1"/>
    <property type="molecule type" value="Genomic_DNA"/>
</dbReference>
<evidence type="ECO:0000313" key="7">
    <source>
        <dbReference type="Proteomes" id="UP000887116"/>
    </source>
</evidence>
<keyword evidence="7" id="KW-1185">Reference proteome</keyword>
<gene>
    <name evidence="6" type="primary">Acsl5</name>
    <name evidence="6" type="ORF">TNCT_563201</name>
</gene>
<dbReference type="PANTHER" id="PTHR43272:SF107">
    <property type="entry name" value="LONG-CHAIN-FATTY-ACID--COA LIGASE 5"/>
    <property type="match status" value="1"/>
</dbReference>
<feature type="compositionally biased region" description="Basic and acidic residues" evidence="4">
    <location>
        <begin position="7"/>
        <end position="19"/>
    </location>
</feature>
<evidence type="ECO:0000313" key="6">
    <source>
        <dbReference type="EMBL" id="GFQ67517.1"/>
    </source>
</evidence>
<dbReference type="PROSITE" id="PS00455">
    <property type="entry name" value="AMP_BINDING"/>
    <property type="match status" value="1"/>
</dbReference>
<proteinExistence type="predicted"/>
<dbReference type="GO" id="GO:0005783">
    <property type="term" value="C:endoplasmic reticulum"/>
    <property type="evidence" value="ECO:0007669"/>
    <property type="project" value="TreeGrafter"/>
</dbReference>
<reference evidence="6" key="1">
    <citation type="submission" date="2020-07" db="EMBL/GenBank/DDBJ databases">
        <title>Multicomponent nature underlies the extraordinary mechanical properties of spider dragline silk.</title>
        <authorList>
            <person name="Kono N."/>
            <person name="Nakamura H."/>
            <person name="Mori M."/>
            <person name="Yoshida Y."/>
            <person name="Ohtoshi R."/>
            <person name="Malay A.D."/>
            <person name="Moran D.A.P."/>
            <person name="Tomita M."/>
            <person name="Numata K."/>
            <person name="Arakawa K."/>
        </authorList>
    </citation>
    <scope>NUCLEOTIDE SEQUENCE</scope>
</reference>
<dbReference type="InterPro" id="IPR000873">
    <property type="entry name" value="AMP-dep_synth/lig_dom"/>
</dbReference>
<dbReference type="Proteomes" id="UP000887116">
    <property type="component" value="Unassembled WGS sequence"/>
</dbReference>
<evidence type="ECO:0000256" key="4">
    <source>
        <dbReference type="SAM" id="MobiDB-lite"/>
    </source>
</evidence>
<dbReference type="Pfam" id="PF00501">
    <property type="entry name" value="AMP-binding"/>
    <property type="match status" value="1"/>
</dbReference>
<dbReference type="PANTHER" id="PTHR43272">
    <property type="entry name" value="LONG-CHAIN-FATTY-ACID--COA LIGASE"/>
    <property type="match status" value="1"/>
</dbReference>